<dbReference type="Pfam" id="PF00128">
    <property type="entry name" value="Alpha-amylase"/>
    <property type="match status" value="1"/>
</dbReference>
<dbReference type="InterPro" id="IPR017853">
    <property type="entry name" value="GH"/>
</dbReference>
<feature type="domain" description="Glycosyl hydrolase family 13 catalytic" evidence="1">
    <location>
        <begin position="12"/>
        <end position="413"/>
    </location>
</feature>
<dbReference type="Pfam" id="PF22157">
    <property type="entry name" value="SupH-like_C"/>
    <property type="match status" value="1"/>
</dbReference>
<gene>
    <name evidence="2" type="ORF">G4Y79_16395</name>
</gene>
<dbReference type="Gene3D" id="3.90.400.10">
    <property type="entry name" value="Oligo-1,6-glucosidase, Domain 2"/>
    <property type="match status" value="1"/>
</dbReference>
<protein>
    <submittedName>
        <fullName evidence="2">Alpha-glucosidase C-terminal domain-containing protein</fullName>
    </submittedName>
</protein>
<dbReference type="KEGG" id="pmet:G4Y79_16395"/>
<dbReference type="PANTHER" id="PTHR10357:SF219">
    <property type="entry name" value="MALTOSE ALPHA-D-GLUCOSYLTRANSFERASE"/>
    <property type="match status" value="1"/>
</dbReference>
<dbReference type="InterPro" id="IPR045857">
    <property type="entry name" value="O16G_dom_2"/>
</dbReference>
<dbReference type="GO" id="GO:0005975">
    <property type="term" value="P:carbohydrate metabolic process"/>
    <property type="evidence" value="ECO:0007669"/>
    <property type="project" value="InterPro"/>
</dbReference>
<proteinExistence type="predicted"/>
<evidence type="ECO:0000313" key="3">
    <source>
        <dbReference type="Proteomes" id="UP000594468"/>
    </source>
</evidence>
<dbReference type="CDD" id="cd11334">
    <property type="entry name" value="AmyAc_TreS"/>
    <property type="match status" value="1"/>
</dbReference>
<dbReference type="Proteomes" id="UP000594468">
    <property type="component" value="Chromosome"/>
</dbReference>
<dbReference type="InterPro" id="IPR006047">
    <property type="entry name" value="GH13_cat_dom"/>
</dbReference>
<sequence>MRLWYKNAIIYELDVETFQDSNGDGVGDFAGLTDRLEYLTSLGINCIWLNPFYPTPNRDNGYDISDYYSVDPRLGTLGDFVDFTYAANDYGIRVIIDLVINHTSIDHPWFQKARQGKDSKYHDYYLWEDEMPEDPAGVVFPGPQESTWTYDEQAGQYYFHRFYKHQPDLNIGNKDVQEEIRKIMGFWLKLGISGFRVDAIPFVIEQDQFDKVAFDNKYDYIRNLRQFLSWRQGDSVLLAEANVKMDLVDEYFGDGDKMHMLFNFMGNQHLFAALAKEEATPLIEGIKKIPEIPEMGQWANFLRNHDELDLGRLDDKTQKFVFDKFAPEETMRIYNRGIRRRLAPMLSNNRHQLELAHSLIFTLPGTPIIRYGEEIGMGDDMSLPERNSVRTPMQWSSEDNGGFSNAPADDLVRKVIDDGEYGYEKVNVVEQQRHEDSLLSWMKKAISVRRQCPEFGAGEFELIETDDAHTLAHRCTWDGQTLIAIHNFANKKASVTLDFGSPDDGVVDLLGDQEYVPVDNDGEHEVKLEPYGYRWFRVRKDGRVNTENK</sequence>
<accession>A0A7S8E6M5</accession>
<dbReference type="PANTHER" id="PTHR10357">
    <property type="entry name" value="ALPHA-AMYLASE FAMILY MEMBER"/>
    <property type="match status" value="1"/>
</dbReference>
<dbReference type="SUPFAM" id="SSF51445">
    <property type="entry name" value="(Trans)glycosidases"/>
    <property type="match status" value="1"/>
</dbReference>
<dbReference type="InterPro" id="IPR013780">
    <property type="entry name" value="Glyco_hydro_b"/>
</dbReference>
<dbReference type="EMBL" id="CP062983">
    <property type="protein sequence ID" value="QPC81278.1"/>
    <property type="molecule type" value="Genomic_DNA"/>
</dbReference>
<evidence type="ECO:0000259" key="1">
    <source>
        <dbReference type="SMART" id="SM00642"/>
    </source>
</evidence>
<reference evidence="2 3" key="1">
    <citation type="submission" date="2020-02" db="EMBL/GenBank/DDBJ databases">
        <authorList>
            <person name="Zheng R.K."/>
            <person name="Sun C.M."/>
        </authorList>
    </citation>
    <scope>NUCLEOTIDE SEQUENCE [LARGE SCALE GENOMIC DNA]</scope>
    <source>
        <strain evidence="3">rifampicinis</strain>
    </source>
</reference>
<organism evidence="2 3">
    <name type="scientific">Phototrophicus methaneseepsis</name>
    <dbReference type="NCBI Taxonomy" id="2710758"/>
    <lineage>
        <taxon>Bacteria</taxon>
        <taxon>Bacillati</taxon>
        <taxon>Chloroflexota</taxon>
        <taxon>Candidatus Thermofontia</taxon>
        <taxon>Phototrophicales</taxon>
        <taxon>Phototrophicaceae</taxon>
        <taxon>Phototrophicus</taxon>
    </lineage>
</organism>
<dbReference type="Gene3D" id="3.20.20.80">
    <property type="entry name" value="Glycosidases"/>
    <property type="match status" value="1"/>
</dbReference>
<dbReference type="SMART" id="SM00642">
    <property type="entry name" value="Aamy"/>
    <property type="match status" value="1"/>
</dbReference>
<keyword evidence="3" id="KW-1185">Reference proteome</keyword>
<dbReference type="InterPro" id="IPR054049">
    <property type="entry name" value="SupH-like_C"/>
</dbReference>
<dbReference type="Gene3D" id="2.60.40.1180">
    <property type="entry name" value="Golgi alpha-mannosidase II"/>
    <property type="match status" value="1"/>
</dbReference>
<name>A0A7S8E6M5_9CHLR</name>
<dbReference type="RefSeq" id="WP_195169351.1">
    <property type="nucleotide sequence ID" value="NZ_CP062983.1"/>
</dbReference>
<dbReference type="SUPFAM" id="SSF51011">
    <property type="entry name" value="Glycosyl hydrolase domain"/>
    <property type="match status" value="1"/>
</dbReference>
<dbReference type="AlphaFoldDB" id="A0A7S8E6M5"/>
<evidence type="ECO:0000313" key="2">
    <source>
        <dbReference type="EMBL" id="QPC81278.1"/>
    </source>
</evidence>